<dbReference type="AlphaFoldDB" id="A0A1D2MAP3"/>
<feature type="compositionally biased region" description="Gly residues" evidence="1">
    <location>
        <begin position="246"/>
        <end position="261"/>
    </location>
</feature>
<dbReference type="OrthoDB" id="8284999at2759"/>
<organism evidence="2 3">
    <name type="scientific">Orchesella cincta</name>
    <name type="common">Springtail</name>
    <name type="synonym">Podura cincta</name>
    <dbReference type="NCBI Taxonomy" id="48709"/>
    <lineage>
        <taxon>Eukaryota</taxon>
        <taxon>Metazoa</taxon>
        <taxon>Ecdysozoa</taxon>
        <taxon>Arthropoda</taxon>
        <taxon>Hexapoda</taxon>
        <taxon>Collembola</taxon>
        <taxon>Entomobryomorpha</taxon>
        <taxon>Entomobryoidea</taxon>
        <taxon>Orchesellidae</taxon>
        <taxon>Orchesellinae</taxon>
        <taxon>Orchesella</taxon>
    </lineage>
</organism>
<gene>
    <name evidence="2" type="ORF">Ocin01_16632</name>
</gene>
<reference evidence="2 3" key="1">
    <citation type="journal article" date="2016" name="Genome Biol. Evol.">
        <title>Gene Family Evolution Reflects Adaptation to Soil Environmental Stressors in the Genome of the Collembolan Orchesella cincta.</title>
        <authorList>
            <person name="Faddeeva-Vakhrusheva A."/>
            <person name="Derks M.F."/>
            <person name="Anvar S.Y."/>
            <person name="Agamennone V."/>
            <person name="Suring W."/>
            <person name="Smit S."/>
            <person name="van Straalen N.M."/>
            <person name="Roelofs D."/>
        </authorList>
    </citation>
    <scope>NUCLEOTIDE SEQUENCE [LARGE SCALE GENOMIC DNA]</scope>
    <source>
        <tissue evidence="2">Mixed pool</tissue>
    </source>
</reference>
<keyword evidence="3" id="KW-1185">Reference proteome</keyword>
<dbReference type="EMBL" id="LJIJ01002207">
    <property type="protein sequence ID" value="ODM90050.1"/>
    <property type="molecule type" value="Genomic_DNA"/>
</dbReference>
<dbReference type="Gene3D" id="2.170.15.10">
    <property type="entry name" value="Proaerolysin, chain A, domain 3"/>
    <property type="match status" value="1"/>
</dbReference>
<evidence type="ECO:0000256" key="1">
    <source>
        <dbReference type="SAM" id="MobiDB-lite"/>
    </source>
</evidence>
<feature type="region of interest" description="Disordered" evidence="1">
    <location>
        <begin position="246"/>
        <end position="278"/>
    </location>
</feature>
<sequence>MLVGSKEDQNVTFVSGEHTGIKSSRNYEQLCDPGQAFTGIGVLVDEGGGIKQWGWMCDSVLDPTEMCEPQEFLGFVLQCDNSESGNELECSYSKTIGVGVSTTITETERQGMTFYKEFGYTVETGIPGLSASMSASLGLSELVGYEWSRSDTSTWTKETTVQATMKVRPYAHSKLEQLVVFIDCSLLEKTGKFTFILISPTWEIVGEKRSIVLMGQSGRLHVPNRASNGAVPGKCGGILEISSIGGNGGDGQDGGNGANGKRGGDATSEFPDPTLCKENQVDLEESVVQVELRDRREP</sequence>
<evidence type="ECO:0000313" key="3">
    <source>
        <dbReference type="Proteomes" id="UP000094527"/>
    </source>
</evidence>
<comment type="caution">
    <text evidence="2">The sequence shown here is derived from an EMBL/GenBank/DDBJ whole genome shotgun (WGS) entry which is preliminary data.</text>
</comment>
<name>A0A1D2MAP3_ORCCI</name>
<dbReference type="Proteomes" id="UP000094527">
    <property type="component" value="Unassembled WGS sequence"/>
</dbReference>
<evidence type="ECO:0000313" key="2">
    <source>
        <dbReference type="EMBL" id="ODM90050.1"/>
    </source>
</evidence>
<accession>A0A1D2MAP3</accession>
<protein>
    <submittedName>
        <fullName evidence="2">Uncharacterized protein</fullName>
    </submittedName>
</protein>
<proteinExistence type="predicted"/>